<evidence type="ECO:0000256" key="5">
    <source>
        <dbReference type="ARBA" id="ARBA00022695"/>
    </source>
</evidence>
<proteinExistence type="inferred from homology"/>
<reference evidence="8" key="1">
    <citation type="journal article" date="2016" name="Genome Announc.">
        <title>Draft genomes of two strains of Paenibacillus glucanolyticus with capability to degrade lignocellulose.</title>
        <authorList>
            <person name="Mathews S.L."/>
            <person name="Pawlak J."/>
            <person name="Grunden A.M."/>
        </authorList>
    </citation>
    <scope>NUCLEOTIDE SEQUENCE [LARGE SCALE GENOMIC DNA]</scope>
    <source>
        <strain evidence="8">SLM1</strain>
    </source>
</reference>
<evidence type="ECO:0000313" key="9">
    <source>
        <dbReference type="Proteomes" id="UP000076796"/>
    </source>
</evidence>
<feature type="site" description="Positions MEP for the nucleophilic attack" evidence="7">
    <location>
        <position position="210"/>
    </location>
</feature>
<dbReference type="EC" id="2.7.7.60" evidence="7"/>
<dbReference type="KEGG" id="pglu:A3958_06750"/>
<accession>A0A163HTA8</accession>
<dbReference type="InterPro" id="IPR029044">
    <property type="entry name" value="Nucleotide-diphossugar_trans"/>
</dbReference>
<dbReference type="GO" id="GO:0019288">
    <property type="term" value="P:isopentenyl diphosphate biosynthetic process, methylerythritol 4-phosphate pathway"/>
    <property type="evidence" value="ECO:0007669"/>
    <property type="project" value="UniProtKB-UniRule"/>
</dbReference>
<dbReference type="InterPro" id="IPR050088">
    <property type="entry name" value="IspD/TarI_cytidylyltransf_bact"/>
</dbReference>
<organism evidence="8 9">
    <name type="scientific">Paenibacillus glucanolyticus</name>
    <dbReference type="NCBI Taxonomy" id="59843"/>
    <lineage>
        <taxon>Bacteria</taxon>
        <taxon>Bacillati</taxon>
        <taxon>Bacillota</taxon>
        <taxon>Bacilli</taxon>
        <taxon>Bacillales</taxon>
        <taxon>Paenibacillaceae</taxon>
        <taxon>Paenibacillus</taxon>
    </lineage>
</organism>
<dbReference type="Pfam" id="PF01128">
    <property type="entry name" value="IspD"/>
    <property type="match status" value="1"/>
</dbReference>
<dbReference type="AlphaFoldDB" id="A0A163HTA8"/>
<comment type="pathway">
    <text evidence="2 7">Isoprenoid biosynthesis; isopentenyl diphosphate biosynthesis via DXP pathway; isopentenyl diphosphate from 1-deoxy-D-xylulose 5-phosphate: step 2/6.</text>
</comment>
<dbReference type="UniPathway" id="UPA00056">
    <property type="reaction ID" value="UER00093"/>
</dbReference>
<evidence type="ECO:0000256" key="2">
    <source>
        <dbReference type="ARBA" id="ARBA00004787"/>
    </source>
</evidence>
<dbReference type="EMBL" id="LWMH01000001">
    <property type="protein sequence ID" value="KZS45645.1"/>
    <property type="molecule type" value="Genomic_DNA"/>
</dbReference>
<dbReference type="InterPro" id="IPR001228">
    <property type="entry name" value="IspD"/>
</dbReference>
<evidence type="ECO:0000256" key="6">
    <source>
        <dbReference type="ARBA" id="ARBA00023229"/>
    </source>
</evidence>
<keyword evidence="9" id="KW-1185">Reference proteome</keyword>
<dbReference type="SUPFAM" id="SSF53448">
    <property type="entry name" value="Nucleotide-diphospho-sugar transferases"/>
    <property type="match status" value="1"/>
</dbReference>
<dbReference type="Proteomes" id="UP000076796">
    <property type="component" value="Unassembled WGS sequence"/>
</dbReference>
<dbReference type="PANTHER" id="PTHR32125">
    <property type="entry name" value="2-C-METHYL-D-ERYTHRITOL 4-PHOSPHATE CYTIDYLYLTRANSFERASE, CHLOROPLASTIC"/>
    <property type="match status" value="1"/>
</dbReference>
<name>A0A163HTA8_9BACL</name>
<comment type="caution">
    <text evidence="8">The sequence shown here is derived from an EMBL/GenBank/DDBJ whole genome shotgun (WGS) entry which is preliminary data.</text>
</comment>
<comment type="similarity">
    <text evidence="3 7">Belongs to the IspD/TarI cytidylyltransferase family. IspD subfamily.</text>
</comment>
<dbReference type="NCBIfam" id="TIGR00453">
    <property type="entry name" value="ispD"/>
    <property type="match status" value="1"/>
</dbReference>
<evidence type="ECO:0000256" key="4">
    <source>
        <dbReference type="ARBA" id="ARBA00022679"/>
    </source>
</evidence>
<evidence type="ECO:0000256" key="7">
    <source>
        <dbReference type="HAMAP-Rule" id="MF_00108"/>
    </source>
</evidence>
<comment type="function">
    <text evidence="7">Catalyzes the formation of 4-diphosphocytidyl-2-C-methyl-D-erythritol from CTP and 2-C-methyl-D-erythritol 4-phosphate (MEP).</text>
</comment>
<feature type="site" description="Transition state stabilizer" evidence="7">
    <location>
        <position position="24"/>
    </location>
</feature>
<dbReference type="HAMAP" id="MF_00108">
    <property type="entry name" value="IspD"/>
    <property type="match status" value="1"/>
</dbReference>
<evidence type="ECO:0000256" key="3">
    <source>
        <dbReference type="ARBA" id="ARBA00009789"/>
    </source>
</evidence>
<comment type="catalytic activity">
    <reaction evidence="1 7">
        <text>2-C-methyl-D-erythritol 4-phosphate + CTP + H(+) = 4-CDP-2-C-methyl-D-erythritol + diphosphate</text>
        <dbReference type="Rhea" id="RHEA:13429"/>
        <dbReference type="ChEBI" id="CHEBI:15378"/>
        <dbReference type="ChEBI" id="CHEBI:33019"/>
        <dbReference type="ChEBI" id="CHEBI:37563"/>
        <dbReference type="ChEBI" id="CHEBI:57823"/>
        <dbReference type="ChEBI" id="CHEBI:58262"/>
        <dbReference type="EC" id="2.7.7.60"/>
    </reaction>
</comment>
<protein>
    <recommendedName>
        <fullName evidence="7">2-C-methyl-D-erythritol 4-phosphate cytidylyltransferase</fullName>
        <ecNumber evidence="7">2.7.7.60</ecNumber>
    </recommendedName>
    <alternativeName>
        <fullName evidence="7">4-diphosphocytidyl-2C-methyl-D-erythritol synthase</fullName>
    </alternativeName>
    <alternativeName>
        <fullName evidence="7">MEP cytidylyltransferase</fullName>
        <shortName evidence="7">MCT</shortName>
    </alternativeName>
</protein>
<dbReference type="GO" id="GO:0050518">
    <property type="term" value="F:2-C-methyl-D-erythritol 4-phosphate cytidylyltransferase activity"/>
    <property type="evidence" value="ECO:0007669"/>
    <property type="project" value="UniProtKB-UniRule"/>
</dbReference>
<evidence type="ECO:0000313" key="8">
    <source>
        <dbReference type="EMBL" id="KZS45645.1"/>
    </source>
</evidence>
<dbReference type="Gene3D" id="3.90.550.10">
    <property type="entry name" value="Spore Coat Polysaccharide Biosynthesis Protein SpsA, Chain A"/>
    <property type="match status" value="1"/>
</dbReference>
<gene>
    <name evidence="7" type="primary">ispD</name>
    <name evidence="8" type="ORF">AWU65_06825</name>
</gene>
<keyword evidence="5 7" id="KW-0548">Nucleotidyltransferase</keyword>
<dbReference type="PANTHER" id="PTHR32125:SF4">
    <property type="entry name" value="2-C-METHYL-D-ERYTHRITOL 4-PHOSPHATE CYTIDYLYLTRANSFERASE, CHLOROPLASTIC"/>
    <property type="match status" value="1"/>
</dbReference>
<sequence>MLNDFGAVIVAAGKGTRMGTRESKQYLALGGKPIIVHTLEVFSRIPWLQEIVLVTGPEDVSRCQSWVHEYGLDKVSAVIPGGSERQQSVYQGIKQISSEWVMIHDGVRPFVTLEEIESCRDAAIREGASVLGVPVKDTIKQVNGQGLITGTPDRQSLWAVQTPQAFRLSDLLSAHEAAAKEEFTGTDDAMLMERAGHSVIVVEGKYSNIKITTPEDLEYAAFLQKRKGEDKE</sequence>
<dbReference type="RefSeq" id="WP_036638416.1">
    <property type="nucleotide sequence ID" value="NZ_CBCSBX010000019.1"/>
</dbReference>
<evidence type="ECO:0000256" key="1">
    <source>
        <dbReference type="ARBA" id="ARBA00001282"/>
    </source>
</evidence>
<keyword evidence="6 7" id="KW-0414">Isoprene biosynthesis</keyword>
<dbReference type="CDD" id="cd02516">
    <property type="entry name" value="CDP-ME_synthetase"/>
    <property type="match status" value="1"/>
</dbReference>
<dbReference type="FunFam" id="3.90.550.10:FF:000003">
    <property type="entry name" value="2-C-methyl-D-erythritol 4-phosphate cytidylyltransferase"/>
    <property type="match status" value="1"/>
</dbReference>
<dbReference type="STRING" id="59843.A3958_06750"/>
<dbReference type="InterPro" id="IPR018294">
    <property type="entry name" value="ISPD_synthase_CS"/>
</dbReference>
<dbReference type="GeneID" id="97553035"/>
<feature type="site" description="Transition state stabilizer" evidence="7">
    <location>
        <position position="17"/>
    </location>
</feature>
<dbReference type="PROSITE" id="PS01295">
    <property type="entry name" value="ISPD"/>
    <property type="match status" value="1"/>
</dbReference>
<keyword evidence="4 7" id="KW-0808">Transferase</keyword>
<feature type="site" description="Positions MEP for the nucleophilic attack" evidence="7">
    <location>
        <position position="154"/>
    </location>
</feature>
<dbReference type="InterPro" id="IPR034683">
    <property type="entry name" value="IspD/TarI"/>
</dbReference>